<evidence type="ECO:0000313" key="1">
    <source>
        <dbReference type="EMBL" id="KAH7365108.1"/>
    </source>
</evidence>
<dbReference type="Proteomes" id="UP000825935">
    <property type="component" value="Chromosome 18"/>
</dbReference>
<gene>
    <name evidence="1" type="ORF">KP509_18G009400</name>
</gene>
<evidence type="ECO:0000313" key="2">
    <source>
        <dbReference type="Proteomes" id="UP000825935"/>
    </source>
</evidence>
<name>A0A8T2SR29_CERRI</name>
<sequence length="141" mass="16142">MAIQVRLDLVFIKDIFLRLARYESSCESSIPETEDLQLQHYISLKDLIVSGSNDSQCINIDSSQRIKVDLKDDLLRRAARAYLCSSMVTSVEQASDLNLPARFWKMINHTQEILSSVLKRKSHWFFAWISGSLGVPSPFFT</sequence>
<organism evidence="1 2">
    <name type="scientific">Ceratopteris richardii</name>
    <name type="common">Triangle waterfern</name>
    <dbReference type="NCBI Taxonomy" id="49495"/>
    <lineage>
        <taxon>Eukaryota</taxon>
        <taxon>Viridiplantae</taxon>
        <taxon>Streptophyta</taxon>
        <taxon>Embryophyta</taxon>
        <taxon>Tracheophyta</taxon>
        <taxon>Polypodiopsida</taxon>
        <taxon>Polypodiidae</taxon>
        <taxon>Polypodiales</taxon>
        <taxon>Pteridineae</taxon>
        <taxon>Pteridaceae</taxon>
        <taxon>Parkerioideae</taxon>
        <taxon>Ceratopteris</taxon>
    </lineage>
</organism>
<proteinExistence type="predicted"/>
<dbReference type="EMBL" id="CM035423">
    <property type="protein sequence ID" value="KAH7365108.1"/>
    <property type="molecule type" value="Genomic_DNA"/>
</dbReference>
<reference evidence="1" key="1">
    <citation type="submission" date="2021-08" db="EMBL/GenBank/DDBJ databases">
        <title>WGS assembly of Ceratopteris richardii.</title>
        <authorList>
            <person name="Marchant D.B."/>
            <person name="Chen G."/>
            <person name="Jenkins J."/>
            <person name="Shu S."/>
            <person name="Leebens-Mack J."/>
            <person name="Grimwood J."/>
            <person name="Schmutz J."/>
            <person name="Soltis P."/>
            <person name="Soltis D."/>
            <person name="Chen Z.-H."/>
        </authorList>
    </citation>
    <scope>NUCLEOTIDE SEQUENCE</scope>
    <source>
        <strain evidence="1">Whitten #5841</strain>
        <tissue evidence="1">Leaf</tissue>
    </source>
</reference>
<accession>A0A8T2SR29</accession>
<protein>
    <submittedName>
        <fullName evidence="1">Uncharacterized protein</fullName>
    </submittedName>
</protein>
<dbReference type="AlphaFoldDB" id="A0A8T2SR29"/>
<keyword evidence="2" id="KW-1185">Reference proteome</keyword>
<comment type="caution">
    <text evidence="1">The sequence shown here is derived from an EMBL/GenBank/DDBJ whole genome shotgun (WGS) entry which is preliminary data.</text>
</comment>